<dbReference type="PANTHER" id="PTHR43409:SF7">
    <property type="entry name" value="BLL1977 PROTEIN"/>
    <property type="match status" value="1"/>
</dbReference>
<keyword evidence="4" id="KW-0949">S-adenosyl-L-methionine</keyword>
<dbReference type="SFLD" id="SFLDS00029">
    <property type="entry name" value="Radical_SAM"/>
    <property type="match status" value="1"/>
</dbReference>
<evidence type="ECO:0000256" key="6">
    <source>
        <dbReference type="ARBA" id="ARBA00023004"/>
    </source>
</evidence>
<dbReference type="Gene3D" id="3.40.50.280">
    <property type="entry name" value="Cobalamin-binding domain"/>
    <property type="match status" value="1"/>
</dbReference>
<name>A0A3B1CTS9_9ZZZZ</name>
<evidence type="ECO:0000256" key="3">
    <source>
        <dbReference type="ARBA" id="ARBA00022679"/>
    </source>
</evidence>
<sequence length="481" mass="54607">MKCFLVVPAWLPEDIFSAKTAGSQINYWQPLGLLYIAASVKQAGYEVRFLNGAFMRNAEIMKEIEKERPDIVGLYSTTFGWKKAKEAARAIKEIDKNIFVCVGGPYPIAMQEKCLEDCDWLDAIVTGEGEHTLVEMMERLAEGKGMEGVLGVVYREDGEVRKNPLRPLLEDLDSLPFPARDLLGEGAIKYVPPPATYKRKPVAVMITSRGCNRKCLFCFQIDKTRKSGVRYRSVENVMEEIELCLKQGYREIKFIDDTLAANYDRAMQIAREIKARKLDFTWFASACVSQVDRPLLEAFKEAGCWSILFGAESGVQKNLNAIKKGITLEQTRKAVKTAKEVGLKVLTPFLFGIPGQTYEDGLKTIEFACEIDPDVANFHALTPFPGSELYDNIEKYGTMSTDSSDFTYQGAAFVPYTMTREEIWKLRQLAFKKFYSRPKYIWGRILRMRTKDDLKAALQGAKSLFWLWVKGDIFRKDKGVS</sequence>
<gene>
    <name evidence="10" type="ORF">MNBD_NITROSPIRAE03-1616</name>
</gene>
<dbReference type="InterPro" id="IPR034466">
    <property type="entry name" value="Methyltransferase_Class_B"/>
</dbReference>
<organism evidence="10">
    <name type="scientific">hydrothermal vent metagenome</name>
    <dbReference type="NCBI Taxonomy" id="652676"/>
    <lineage>
        <taxon>unclassified sequences</taxon>
        <taxon>metagenomes</taxon>
        <taxon>ecological metagenomes</taxon>
    </lineage>
</organism>
<evidence type="ECO:0000256" key="4">
    <source>
        <dbReference type="ARBA" id="ARBA00022691"/>
    </source>
</evidence>
<evidence type="ECO:0000256" key="7">
    <source>
        <dbReference type="ARBA" id="ARBA00023014"/>
    </source>
</evidence>
<protein>
    <submittedName>
        <fullName evidence="10">Cobalamin B12-binding:Radical SAM</fullName>
    </submittedName>
</protein>
<dbReference type="SMART" id="SM00729">
    <property type="entry name" value="Elp3"/>
    <property type="match status" value="1"/>
</dbReference>
<dbReference type="GO" id="GO:0003824">
    <property type="term" value="F:catalytic activity"/>
    <property type="evidence" value="ECO:0007669"/>
    <property type="project" value="InterPro"/>
</dbReference>
<dbReference type="GO" id="GO:0046872">
    <property type="term" value="F:metal ion binding"/>
    <property type="evidence" value="ECO:0007669"/>
    <property type="project" value="UniProtKB-KW"/>
</dbReference>
<keyword evidence="5" id="KW-0479">Metal-binding</keyword>
<dbReference type="Gene3D" id="3.20.20.70">
    <property type="entry name" value="Aldolase class I"/>
    <property type="match status" value="1"/>
</dbReference>
<dbReference type="InterPro" id="IPR007197">
    <property type="entry name" value="rSAM"/>
</dbReference>
<dbReference type="InterPro" id="IPR013785">
    <property type="entry name" value="Aldolase_TIM"/>
</dbReference>
<dbReference type="PROSITE" id="PS51918">
    <property type="entry name" value="RADICAL_SAM"/>
    <property type="match status" value="1"/>
</dbReference>
<dbReference type="SFLD" id="SFLDG01082">
    <property type="entry name" value="B12-binding_domain_containing"/>
    <property type="match status" value="1"/>
</dbReference>
<reference evidence="10" key="1">
    <citation type="submission" date="2018-06" db="EMBL/GenBank/DDBJ databases">
        <authorList>
            <person name="Zhirakovskaya E."/>
        </authorList>
    </citation>
    <scope>NUCLEOTIDE SEQUENCE</scope>
</reference>
<feature type="domain" description="Radical SAM core" evidence="9">
    <location>
        <begin position="197"/>
        <end position="444"/>
    </location>
</feature>
<dbReference type="InterPro" id="IPR036724">
    <property type="entry name" value="Cobalamin-bd_sf"/>
</dbReference>
<evidence type="ECO:0000256" key="2">
    <source>
        <dbReference type="ARBA" id="ARBA00022603"/>
    </source>
</evidence>
<dbReference type="CDD" id="cd01335">
    <property type="entry name" value="Radical_SAM"/>
    <property type="match status" value="1"/>
</dbReference>
<dbReference type="AlphaFoldDB" id="A0A3B1CTS9"/>
<dbReference type="SUPFAM" id="SSF52242">
    <property type="entry name" value="Cobalamin (vitamin B12)-binding domain"/>
    <property type="match status" value="1"/>
</dbReference>
<accession>A0A3B1CTS9</accession>
<dbReference type="Pfam" id="PF04055">
    <property type="entry name" value="Radical_SAM"/>
    <property type="match status" value="1"/>
</dbReference>
<keyword evidence="2" id="KW-0489">Methyltransferase</keyword>
<dbReference type="CDD" id="cd02068">
    <property type="entry name" value="radical_SAM_B12_BD"/>
    <property type="match status" value="1"/>
</dbReference>
<dbReference type="SFLD" id="SFLDG01123">
    <property type="entry name" value="methyltransferase_(Class_B)"/>
    <property type="match status" value="1"/>
</dbReference>
<keyword evidence="3" id="KW-0808">Transferase</keyword>
<dbReference type="PANTHER" id="PTHR43409">
    <property type="entry name" value="ANAEROBIC MAGNESIUM-PROTOPORPHYRIN IX MONOMETHYL ESTER CYCLASE-RELATED"/>
    <property type="match status" value="1"/>
</dbReference>
<dbReference type="InterPro" id="IPR006638">
    <property type="entry name" value="Elp3/MiaA/NifB-like_rSAM"/>
</dbReference>
<dbReference type="InterPro" id="IPR051198">
    <property type="entry name" value="BchE-like"/>
</dbReference>
<evidence type="ECO:0000313" key="10">
    <source>
        <dbReference type="EMBL" id="VAX34016.1"/>
    </source>
</evidence>
<evidence type="ECO:0000259" key="8">
    <source>
        <dbReference type="PROSITE" id="PS51332"/>
    </source>
</evidence>
<keyword evidence="7" id="KW-0411">Iron-sulfur</keyword>
<evidence type="ECO:0000259" key="9">
    <source>
        <dbReference type="PROSITE" id="PS51918"/>
    </source>
</evidence>
<dbReference type="GO" id="GO:0031419">
    <property type="term" value="F:cobalamin binding"/>
    <property type="evidence" value="ECO:0007669"/>
    <property type="project" value="InterPro"/>
</dbReference>
<dbReference type="InterPro" id="IPR006158">
    <property type="entry name" value="Cobalamin-bd"/>
</dbReference>
<dbReference type="SUPFAM" id="SSF102114">
    <property type="entry name" value="Radical SAM enzymes"/>
    <property type="match status" value="1"/>
</dbReference>
<dbReference type="InterPro" id="IPR058240">
    <property type="entry name" value="rSAM_sf"/>
</dbReference>
<evidence type="ECO:0000256" key="1">
    <source>
        <dbReference type="ARBA" id="ARBA00001966"/>
    </source>
</evidence>
<dbReference type="EMBL" id="UOGI01000241">
    <property type="protein sequence ID" value="VAX34016.1"/>
    <property type="molecule type" value="Genomic_DNA"/>
</dbReference>
<comment type="cofactor">
    <cofactor evidence="1">
        <name>[4Fe-4S] cluster</name>
        <dbReference type="ChEBI" id="CHEBI:49883"/>
    </cofactor>
</comment>
<dbReference type="PROSITE" id="PS51332">
    <property type="entry name" value="B12_BINDING"/>
    <property type="match status" value="1"/>
</dbReference>
<evidence type="ECO:0000256" key="5">
    <source>
        <dbReference type="ARBA" id="ARBA00022723"/>
    </source>
</evidence>
<proteinExistence type="predicted"/>
<feature type="domain" description="B12-binding" evidence="8">
    <location>
        <begin position="12"/>
        <end position="147"/>
    </location>
</feature>
<dbReference type="Pfam" id="PF02310">
    <property type="entry name" value="B12-binding"/>
    <property type="match status" value="1"/>
</dbReference>
<keyword evidence="6" id="KW-0408">Iron</keyword>
<dbReference type="GO" id="GO:0051539">
    <property type="term" value="F:4 iron, 4 sulfur cluster binding"/>
    <property type="evidence" value="ECO:0007669"/>
    <property type="project" value="UniProtKB-KW"/>
</dbReference>